<dbReference type="PANTHER" id="PTHR34211">
    <property type="entry name" value="CALCINEURIN-LIKE METALLO-PHOSPHOESTERASE SUPERFAMILY PROTEIN"/>
    <property type="match status" value="1"/>
</dbReference>
<keyword evidence="2" id="KW-0812">Transmembrane</keyword>
<evidence type="ECO:0000256" key="1">
    <source>
        <dbReference type="SAM" id="MobiDB-lite"/>
    </source>
</evidence>
<evidence type="ECO:0000313" key="4">
    <source>
        <dbReference type="Proteomes" id="UP000612585"/>
    </source>
</evidence>
<keyword evidence="4" id="KW-1185">Reference proteome</keyword>
<dbReference type="Gene3D" id="3.60.21.10">
    <property type="match status" value="1"/>
</dbReference>
<evidence type="ECO:0000313" key="3">
    <source>
        <dbReference type="EMBL" id="GIJ53822.1"/>
    </source>
</evidence>
<name>A0A8J3YZW8_9ACTN</name>
<dbReference type="SUPFAM" id="SSF56300">
    <property type="entry name" value="Metallo-dependent phosphatases"/>
    <property type="match status" value="1"/>
</dbReference>
<reference evidence="3" key="1">
    <citation type="submission" date="2021-01" db="EMBL/GenBank/DDBJ databases">
        <title>Whole genome shotgun sequence of Virgisporangium aurantiacum NBRC 16421.</title>
        <authorList>
            <person name="Komaki H."/>
            <person name="Tamura T."/>
        </authorList>
    </citation>
    <scope>NUCLEOTIDE SEQUENCE</scope>
    <source>
        <strain evidence="3">NBRC 16421</strain>
    </source>
</reference>
<evidence type="ECO:0000256" key="2">
    <source>
        <dbReference type="SAM" id="Phobius"/>
    </source>
</evidence>
<protein>
    <recommendedName>
        <fullName evidence="5">Calcineurin-like phosphoesterase</fullName>
    </recommendedName>
</protein>
<keyword evidence="2" id="KW-0472">Membrane</keyword>
<dbReference type="EMBL" id="BOPG01000009">
    <property type="protein sequence ID" value="GIJ53822.1"/>
    <property type="molecule type" value="Genomic_DNA"/>
</dbReference>
<dbReference type="InterPro" id="IPR029052">
    <property type="entry name" value="Metallo-depent_PP-like"/>
</dbReference>
<feature type="transmembrane region" description="Helical" evidence="2">
    <location>
        <begin position="432"/>
        <end position="453"/>
    </location>
</feature>
<evidence type="ECO:0008006" key="5">
    <source>
        <dbReference type="Google" id="ProtNLM"/>
    </source>
</evidence>
<comment type="caution">
    <text evidence="3">The sequence shown here is derived from an EMBL/GenBank/DDBJ whole genome shotgun (WGS) entry which is preliminary data.</text>
</comment>
<proteinExistence type="predicted"/>
<feature type="region of interest" description="Disordered" evidence="1">
    <location>
        <begin position="1"/>
        <end position="57"/>
    </location>
</feature>
<gene>
    <name evidence="3" type="ORF">Vau01_013380</name>
</gene>
<feature type="transmembrane region" description="Helical" evidence="2">
    <location>
        <begin position="499"/>
        <end position="525"/>
    </location>
</feature>
<accession>A0A8J3YZW8</accession>
<dbReference type="AlphaFoldDB" id="A0A8J3YZW8"/>
<dbReference type="Proteomes" id="UP000612585">
    <property type="component" value="Unassembled WGS sequence"/>
</dbReference>
<feature type="compositionally biased region" description="Basic and acidic residues" evidence="1">
    <location>
        <begin position="44"/>
        <end position="55"/>
    </location>
</feature>
<feature type="transmembrane region" description="Helical" evidence="2">
    <location>
        <begin position="400"/>
        <end position="420"/>
    </location>
</feature>
<sequence length="604" mass="65872">MTEPVPEEATDKAEPASVGPLTAGADQSLAGAATGGGHAPAPDAGERPGRPKDLTPEQIGYTRRAPVPWLSPGLLAGTAVRVVLAELFGAYLDKRELQSGLPAKLYDEDGADELWLDYVADLGDGFDATYSIAYLLAQPSLHVGGHELPRGGVVVMGGDQVYPTASGRQYQDRFEGPYRSALPEVPPGEKAPSLYALPGNHDWYDGLTAFLRLFARTEASHVGAWETRQQRSYFALRLPHRWWLLAIDVQFGAYLDEPQMAYFRTVAKEIRPGDRVILCPPKPDWVEAEHAASAYDTIDYFIRKILRPRGADIRVMLAGDLHHYARYSGPDRELITCGGGGAYLYPTHRLPAELTVPPAQTRVRNASPKAVYERRATFPTTATSRRFAAGIFARLPQRNFGFVTMIGLVHLLLMLGYSNAMQRIGNGVTQSLVTIPLVAMIVVVLGATMAFAMPSNGEARGLKHWLLGSGHGLAHLALGFGGARLWLELPFYDHPFPVPLLAALVIYLPPAMLVSSQLVGLYLLVASGFDVNVNELFAAQGIFDAKSFLRIHIDRDGSLTIYPIGVDRVGRAWRANPSAAPHAPWIEPDRKIECHLADGPIRIS</sequence>
<organism evidence="3 4">
    <name type="scientific">Virgisporangium aurantiacum</name>
    <dbReference type="NCBI Taxonomy" id="175570"/>
    <lineage>
        <taxon>Bacteria</taxon>
        <taxon>Bacillati</taxon>
        <taxon>Actinomycetota</taxon>
        <taxon>Actinomycetes</taxon>
        <taxon>Micromonosporales</taxon>
        <taxon>Micromonosporaceae</taxon>
        <taxon>Virgisporangium</taxon>
    </lineage>
</organism>
<dbReference type="PANTHER" id="PTHR34211:SF3">
    <property type="entry name" value="CALCINEURIN-LIKE METALLO-PHOSPHOESTERASE SUPERFAMILY PROTEIN"/>
    <property type="match status" value="1"/>
</dbReference>
<keyword evidence="2" id="KW-1133">Transmembrane helix</keyword>
<dbReference type="RefSeq" id="WP_239151359.1">
    <property type="nucleotide sequence ID" value="NZ_BOPG01000009.1"/>
</dbReference>